<evidence type="ECO:0000256" key="1">
    <source>
        <dbReference type="SAM" id="SignalP"/>
    </source>
</evidence>
<evidence type="ECO:0000313" key="3">
    <source>
        <dbReference type="Proteomes" id="UP000182631"/>
    </source>
</evidence>
<keyword evidence="3" id="KW-1185">Reference proteome</keyword>
<feature type="signal peptide" evidence="1">
    <location>
        <begin position="1"/>
        <end position="38"/>
    </location>
</feature>
<evidence type="ECO:0000313" key="2">
    <source>
        <dbReference type="EMBL" id="CZE42696.1"/>
    </source>
</evidence>
<dbReference type="SUPFAM" id="SSF53955">
    <property type="entry name" value="Lysozyme-like"/>
    <property type="match status" value="1"/>
</dbReference>
<accession>A0A161KK27</accession>
<dbReference type="Gene3D" id="1.10.530.10">
    <property type="match status" value="1"/>
</dbReference>
<dbReference type="EMBL" id="FITM01000001">
    <property type="protein sequence ID" value="CZE42696.1"/>
    <property type="molecule type" value="Genomic_DNA"/>
</dbReference>
<protein>
    <submittedName>
        <fullName evidence="2">Phage lysin, 1,4-beta-N-acetylmuramidase or lysozyme #Protein S in phage lambda</fullName>
    </submittedName>
</protein>
<dbReference type="Proteomes" id="UP000182631">
    <property type="component" value="Unassembled WGS sequence"/>
</dbReference>
<proteinExistence type="predicted"/>
<dbReference type="InterPro" id="IPR023346">
    <property type="entry name" value="Lysozyme-like_dom_sf"/>
</dbReference>
<gene>
    <name evidence="2" type="ORF">FLM9_7</name>
</gene>
<dbReference type="AlphaFoldDB" id="A0A161KK27"/>
<name>A0A161KK27_9SYNE</name>
<reference evidence="3" key="1">
    <citation type="submission" date="2016-02" db="EMBL/GenBank/DDBJ databases">
        <authorList>
            <person name="liu f."/>
        </authorList>
    </citation>
    <scope>NUCLEOTIDE SEQUENCE [LARGE SCALE GENOMIC DNA]</scope>
</reference>
<organism evidence="2 3">
    <name type="scientific">Candidatus Synechococcus spongiarum</name>
    <dbReference type="NCBI Taxonomy" id="431041"/>
    <lineage>
        <taxon>Bacteria</taxon>
        <taxon>Bacillati</taxon>
        <taxon>Cyanobacteriota</taxon>
        <taxon>Cyanophyceae</taxon>
        <taxon>Synechococcales</taxon>
        <taxon>Synechococcaceae</taxon>
        <taxon>Synechococcus</taxon>
    </lineage>
</organism>
<dbReference type="CDD" id="cd00736">
    <property type="entry name" value="lambda_lys-like"/>
    <property type="match status" value="1"/>
</dbReference>
<sequence length="239" mass="26155">MAVSFSLRPMGLCTPPQGLLLSFLGTVALTSTSPSAFAQAFPLSRTLTALHHPQSATVANAATPRYLDDISNGMEALLRTIRFAEGTWRGGAEAGYQVIYGGRLISEVIPGSDPFSKHPDHVVRTQTALNSSAAGAYQFMPATWETVSGWLGIRDFSPLRQDQVAHRLIRLRLSDAEEANVNRGILTREALHQLAPEWASLPTHSGGSYYGYGQSVKSWSHLKAFYDQQLELLRIQTEV</sequence>
<feature type="chain" id="PRO_5007824636" evidence="1">
    <location>
        <begin position="39"/>
        <end position="239"/>
    </location>
</feature>
<keyword evidence="1" id="KW-0732">Signal</keyword>